<evidence type="ECO:0008006" key="3">
    <source>
        <dbReference type="Google" id="ProtNLM"/>
    </source>
</evidence>
<dbReference type="Pfam" id="PF01135">
    <property type="entry name" value="PCMT"/>
    <property type="match status" value="1"/>
</dbReference>
<dbReference type="AlphaFoldDB" id="A0A8H4PMJ0"/>
<dbReference type="CDD" id="cd02440">
    <property type="entry name" value="AdoMet_MTases"/>
    <property type="match status" value="1"/>
</dbReference>
<name>A0A8H4PMJ0_9HYPO</name>
<gene>
    <name evidence="1" type="ORF">G6O67_006642</name>
</gene>
<proteinExistence type="predicted"/>
<accession>A0A8H4PMJ0</accession>
<dbReference type="Gene3D" id="3.40.50.150">
    <property type="entry name" value="Vaccinia Virus protein VP39"/>
    <property type="match status" value="1"/>
</dbReference>
<comment type="caution">
    <text evidence="1">The sequence shown here is derived from an EMBL/GenBank/DDBJ whole genome shotgun (WGS) entry which is preliminary data.</text>
</comment>
<dbReference type="SUPFAM" id="SSF53335">
    <property type="entry name" value="S-adenosyl-L-methionine-dependent methyltransferases"/>
    <property type="match status" value="1"/>
</dbReference>
<dbReference type="OrthoDB" id="8300214at2759"/>
<evidence type="ECO:0000313" key="2">
    <source>
        <dbReference type="Proteomes" id="UP000557566"/>
    </source>
</evidence>
<reference evidence="1 2" key="1">
    <citation type="journal article" date="2020" name="Genome Biol. Evol.">
        <title>A new high-quality draft genome assembly of the Chinese cordyceps Ophiocordyceps sinensis.</title>
        <authorList>
            <person name="Shu R."/>
            <person name="Zhang J."/>
            <person name="Meng Q."/>
            <person name="Zhang H."/>
            <person name="Zhou G."/>
            <person name="Li M."/>
            <person name="Wu P."/>
            <person name="Zhao Y."/>
            <person name="Chen C."/>
            <person name="Qin Q."/>
        </authorList>
    </citation>
    <scope>NUCLEOTIDE SEQUENCE [LARGE SCALE GENOMIC DNA]</scope>
    <source>
        <strain evidence="1 2">IOZ07</strain>
    </source>
</reference>
<dbReference type="Proteomes" id="UP000557566">
    <property type="component" value="Unassembled WGS sequence"/>
</dbReference>
<dbReference type="InterPro" id="IPR029063">
    <property type="entry name" value="SAM-dependent_MTases_sf"/>
</dbReference>
<protein>
    <recommendedName>
        <fullName evidence="3">SAM-dependent methyltransferase</fullName>
    </recommendedName>
</protein>
<sequence>MTSNTLTTESCGSALAYTIESPRHSQLDMLLASYLHAPPSQKTAASRFLHRLNLCKAWTIPDGARLLDIGCGQGESTLVLAAVVGPGGLVTGVDTAPSDYGGPFTIGESQQHILASVLAPRIVFESAELAAVLGLAGDHPLKAQFDGAVFCHSLWYFASSDAVRSVFAALSAAQVSHIYMAEWSGDAATVAQEPHHLAVSTQRAFHLERPSHSSRNTIEPNVRCGLLPEHLLRLATMEGWRVVRQGTISPPADMPDGHWESRFVTSETFRGMALRDCLSKEALEEVDMYIQLTKEATAVVERSRFKRSSCMDVVWAVLERGD</sequence>
<keyword evidence="2" id="KW-1185">Reference proteome</keyword>
<dbReference type="EMBL" id="JAAVMX010000007">
    <property type="protein sequence ID" value="KAF4506573.1"/>
    <property type="molecule type" value="Genomic_DNA"/>
</dbReference>
<evidence type="ECO:0000313" key="1">
    <source>
        <dbReference type="EMBL" id="KAF4506573.1"/>
    </source>
</evidence>
<organism evidence="1 2">
    <name type="scientific">Ophiocordyceps sinensis</name>
    <dbReference type="NCBI Taxonomy" id="72228"/>
    <lineage>
        <taxon>Eukaryota</taxon>
        <taxon>Fungi</taxon>
        <taxon>Dikarya</taxon>
        <taxon>Ascomycota</taxon>
        <taxon>Pezizomycotina</taxon>
        <taxon>Sordariomycetes</taxon>
        <taxon>Hypocreomycetidae</taxon>
        <taxon>Hypocreales</taxon>
        <taxon>Ophiocordycipitaceae</taxon>
        <taxon>Ophiocordyceps</taxon>
    </lineage>
</organism>